<reference evidence="8 9" key="1">
    <citation type="submission" date="2020-12" db="EMBL/GenBank/DDBJ databases">
        <title>FDA dAtabase for Regulatory Grade micrObial Sequences (FDA-ARGOS): Supporting development and validation of Infectious Disease Dx tests.</title>
        <authorList>
            <person name="Sproer C."/>
            <person name="Gronow S."/>
            <person name="Severitt S."/>
            <person name="Schroder I."/>
            <person name="Tallon L."/>
            <person name="Sadzewicz L."/>
            <person name="Zhao X."/>
            <person name="Boylan J."/>
            <person name="Ott S."/>
            <person name="Bowen H."/>
            <person name="Vavikolanu K."/>
            <person name="Mehta A."/>
            <person name="Aluvathingal J."/>
            <person name="Nadendla S."/>
            <person name="Lowell S."/>
            <person name="Myers T."/>
            <person name="Yan Y."/>
            <person name="Sichtig H."/>
        </authorList>
    </citation>
    <scope>NUCLEOTIDE SEQUENCE [LARGE SCALE GENOMIC DNA]</scope>
    <source>
        <strain evidence="8 9">FDAARGOS_990</strain>
    </source>
</reference>
<feature type="transmembrane region" description="Helical" evidence="7">
    <location>
        <begin position="6"/>
        <end position="27"/>
    </location>
</feature>
<evidence type="ECO:0000313" key="9">
    <source>
        <dbReference type="Proteomes" id="UP000595374"/>
    </source>
</evidence>
<organism evidence="8 9">
    <name type="scientific">Brevibacterium casei</name>
    <dbReference type="NCBI Taxonomy" id="33889"/>
    <lineage>
        <taxon>Bacteria</taxon>
        <taxon>Bacillati</taxon>
        <taxon>Actinomycetota</taxon>
        <taxon>Actinomycetes</taxon>
        <taxon>Micrococcales</taxon>
        <taxon>Brevibacteriaceae</taxon>
        <taxon>Brevibacterium</taxon>
    </lineage>
</organism>
<keyword evidence="4 7" id="KW-1133">Transmembrane helix</keyword>
<feature type="transmembrane region" description="Helical" evidence="7">
    <location>
        <begin position="39"/>
        <end position="64"/>
    </location>
</feature>
<keyword evidence="3 7" id="KW-0812">Transmembrane</keyword>
<dbReference type="GO" id="GO:0015171">
    <property type="term" value="F:amino acid transmembrane transporter activity"/>
    <property type="evidence" value="ECO:0007669"/>
    <property type="project" value="TreeGrafter"/>
</dbReference>
<dbReference type="InterPro" id="IPR001123">
    <property type="entry name" value="LeuE-type"/>
</dbReference>
<feature type="transmembrane region" description="Helical" evidence="7">
    <location>
        <begin position="180"/>
        <end position="204"/>
    </location>
</feature>
<comment type="subcellular location">
    <subcellularLocation>
        <location evidence="1">Cell membrane</location>
        <topology evidence="1">Multi-pass membrane protein</topology>
    </subcellularLocation>
</comment>
<keyword evidence="5 7" id="KW-0472">Membrane</keyword>
<feature type="region of interest" description="Disordered" evidence="6">
    <location>
        <begin position="98"/>
        <end position="133"/>
    </location>
</feature>
<keyword evidence="2" id="KW-1003">Cell membrane</keyword>
<evidence type="ECO:0000256" key="4">
    <source>
        <dbReference type="ARBA" id="ARBA00022989"/>
    </source>
</evidence>
<feature type="transmembrane region" description="Helical" evidence="7">
    <location>
        <begin position="70"/>
        <end position="87"/>
    </location>
</feature>
<feature type="transmembrane region" description="Helical" evidence="7">
    <location>
        <begin position="216"/>
        <end position="234"/>
    </location>
</feature>
<dbReference type="Pfam" id="PF01810">
    <property type="entry name" value="LysE"/>
    <property type="match status" value="1"/>
</dbReference>
<protein>
    <submittedName>
        <fullName evidence="8">LysE family transporter</fullName>
    </submittedName>
</protein>
<evidence type="ECO:0000256" key="2">
    <source>
        <dbReference type="ARBA" id="ARBA00022475"/>
    </source>
</evidence>
<dbReference type="AlphaFoldDB" id="A0A7T3ZWJ3"/>
<dbReference type="RefSeq" id="WP_198498224.1">
    <property type="nucleotide sequence ID" value="NZ_CP065989.1"/>
</dbReference>
<evidence type="ECO:0000313" key="8">
    <source>
        <dbReference type="EMBL" id="QQB12987.1"/>
    </source>
</evidence>
<name>A0A7T3ZWJ3_9MICO</name>
<sequence length="236" mass="23626">MWATFGFGLWAGFGLAIPVGAVAVLLIQRTATSSLRHGLAAATGAVTADALYALAAVIGGTAAARLITPWQVPVTVAGAGLLLFLAGRTAIDGFRREDDDADASDGSAVGRNPAAGGVPRTADEPGARRGLAARGEPRSALREALLFFTLTGLNPWPLLYFVSVVLSGGLPASAGAADSAALLAGIVIASASWHCVLVLIGRGAGRLLLSPTGRRVGGVVSASVIAALAIRLLSGL</sequence>
<evidence type="ECO:0000256" key="3">
    <source>
        <dbReference type="ARBA" id="ARBA00022692"/>
    </source>
</evidence>
<feature type="transmembrane region" description="Helical" evidence="7">
    <location>
        <begin position="144"/>
        <end position="168"/>
    </location>
</feature>
<dbReference type="Proteomes" id="UP000595374">
    <property type="component" value="Chromosome"/>
</dbReference>
<gene>
    <name evidence="8" type="ORF">I6H47_08835</name>
</gene>
<dbReference type="PANTHER" id="PTHR30086">
    <property type="entry name" value="ARGININE EXPORTER PROTEIN ARGO"/>
    <property type="match status" value="1"/>
</dbReference>
<evidence type="ECO:0000256" key="6">
    <source>
        <dbReference type="SAM" id="MobiDB-lite"/>
    </source>
</evidence>
<dbReference type="EMBL" id="CP065989">
    <property type="protein sequence ID" value="QQB12987.1"/>
    <property type="molecule type" value="Genomic_DNA"/>
</dbReference>
<evidence type="ECO:0000256" key="1">
    <source>
        <dbReference type="ARBA" id="ARBA00004651"/>
    </source>
</evidence>
<proteinExistence type="predicted"/>
<accession>A0A7T3ZWJ3</accession>
<evidence type="ECO:0000256" key="7">
    <source>
        <dbReference type="SAM" id="Phobius"/>
    </source>
</evidence>
<dbReference type="PANTHER" id="PTHR30086:SF20">
    <property type="entry name" value="ARGININE EXPORTER PROTEIN ARGO-RELATED"/>
    <property type="match status" value="1"/>
</dbReference>
<dbReference type="GO" id="GO:0005886">
    <property type="term" value="C:plasma membrane"/>
    <property type="evidence" value="ECO:0007669"/>
    <property type="project" value="UniProtKB-SubCell"/>
</dbReference>
<evidence type="ECO:0000256" key="5">
    <source>
        <dbReference type="ARBA" id="ARBA00023136"/>
    </source>
</evidence>